<name>A0A9X4L0Q6_9BACL</name>
<evidence type="ECO:0000256" key="2">
    <source>
        <dbReference type="ARBA" id="ARBA00022448"/>
    </source>
</evidence>
<evidence type="ECO:0000313" key="10">
    <source>
        <dbReference type="Proteomes" id="UP001153404"/>
    </source>
</evidence>
<feature type="transmembrane region" description="Helical" evidence="7">
    <location>
        <begin position="38"/>
        <end position="58"/>
    </location>
</feature>
<evidence type="ECO:0000256" key="4">
    <source>
        <dbReference type="ARBA" id="ARBA00022692"/>
    </source>
</evidence>
<evidence type="ECO:0000256" key="3">
    <source>
        <dbReference type="ARBA" id="ARBA00022475"/>
    </source>
</evidence>
<dbReference type="EMBL" id="JAPDIA010000009">
    <property type="protein sequence ID" value="MDG0814006.1"/>
    <property type="molecule type" value="Genomic_DNA"/>
</dbReference>
<organism evidence="9 10">
    <name type="scientific">Cohnella rhizosphaerae</name>
    <dbReference type="NCBI Taxonomy" id="1457232"/>
    <lineage>
        <taxon>Bacteria</taxon>
        <taxon>Bacillati</taxon>
        <taxon>Bacillota</taxon>
        <taxon>Bacilli</taxon>
        <taxon>Bacillales</taxon>
        <taxon>Paenibacillaceae</taxon>
        <taxon>Cohnella</taxon>
    </lineage>
</organism>
<comment type="subcellular location">
    <subcellularLocation>
        <location evidence="1 7">Cell membrane</location>
        <topology evidence="1 7">Multi-pass membrane protein</topology>
    </subcellularLocation>
</comment>
<keyword evidence="6 7" id="KW-0472">Membrane</keyword>
<evidence type="ECO:0000259" key="8">
    <source>
        <dbReference type="PROSITE" id="PS50928"/>
    </source>
</evidence>
<protein>
    <submittedName>
        <fullName evidence="9">Carbohydrate ABC transporter permease</fullName>
    </submittedName>
</protein>
<evidence type="ECO:0000256" key="7">
    <source>
        <dbReference type="RuleBase" id="RU363032"/>
    </source>
</evidence>
<dbReference type="RefSeq" id="WP_277538567.1">
    <property type="nucleotide sequence ID" value="NZ_JAPDIA010000009.1"/>
</dbReference>
<keyword evidence="5 7" id="KW-1133">Transmembrane helix</keyword>
<dbReference type="AlphaFoldDB" id="A0A9X4L0Q6"/>
<reference evidence="9" key="1">
    <citation type="submission" date="2022-10" db="EMBL/GenBank/DDBJ databases">
        <title>Comparative genomic analysis of Cohnella hashimotonis sp. nov., isolated from the International Space Station.</title>
        <authorList>
            <person name="Simpson A."/>
            <person name="Venkateswaran K."/>
        </authorList>
    </citation>
    <scope>NUCLEOTIDE SEQUENCE</scope>
    <source>
        <strain evidence="9">DSM 28161</strain>
    </source>
</reference>
<sequence length="193" mass="21857">MPFRKTVYRFVVVTLYLNAGLIPWYLTMKMLGLKNSFWLYILPTVIVGFFVILMKTFIEQIPAALEEAAVVEGAGYLTVFARIIFPVSLPIVATITVFNAVNQWNAWMDNLFLVNDPNLQTLQLTLLNFLKQSEALAQETTRRMMGNQTSGHLISPQNVKMAITMIVTAPILLIYPFMQRYFVKGIMLGAVKG</sequence>
<accession>A0A9X4L0Q6</accession>
<keyword evidence="2 7" id="KW-0813">Transport</keyword>
<dbReference type="InterPro" id="IPR000515">
    <property type="entry name" value="MetI-like"/>
</dbReference>
<evidence type="ECO:0000256" key="5">
    <source>
        <dbReference type="ARBA" id="ARBA00022989"/>
    </source>
</evidence>
<dbReference type="GO" id="GO:0055085">
    <property type="term" value="P:transmembrane transport"/>
    <property type="evidence" value="ECO:0007669"/>
    <property type="project" value="InterPro"/>
</dbReference>
<comment type="similarity">
    <text evidence="7">Belongs to the binding-protein-dependent transport system permease family.</text>
</comment>
<feature type="transmembrane region" description="Helical" evidence="7">
    <location>
        <begin position="7"/>
        <end position="26"/>
    </location>
</feature>
<keyword evidence="3" id="KW-1003">Cell membrane</keyword>
<dbReference type="CDD" id="cd06261">
    <property type="entry name" value="TM_PBP2"/>
    <property type="match status" value="1"/>
</dbReference>
<proteinExistence type="inferred from homology"/>
<evidence type="ECO:0000256" key="6">
    <source>
        <dbReference type="ARBA" id="ARBA00023136"/>
    </source>
</evidence>
<evidence type="ECO:0000313" key="9">
    <source>
        <dbReference type="EMBL" id="MDG0814006.1"/>
    </source>
</evidence>
<feature type="transmembrane region" description="Helical" evidence="7">
    <location>
        <begin position="79"/>
        <end position="101"/>
    </location>
</feature>
<feature type="domain" description="ABC transmembrane type-1" evidence="8">
    <location>
        <begin position="1"/>
        <end position="178"/>
    </location>
</feature>
<dbReference type="PANTHER" id="PTHR43744:SF9">
    <property type="entry name" value="POLYGALACTURONAN_RHAMNOGALACTURONAN TRANSPORT SYSTEM PERMEASE PROTEIN YTCP"/>
    <property type="match status" value="1"/>
</dbReference>
<keyword evidence="4 7" id="KW-0812">Transmembrane</keyword>
<dbReference type="PANTHER" id="PTHR43744">
    <property type="entry name" value="ABC TRANSPORTER PERMEASE PROTEIN MG189-RELATED-RELATED"/>
    <property type="match status" value="1"/>
</dbReference>
<evidence type="ECO:0000256" key="1">
    <source>
        <dbReference type="ARBA" id="ARBA00004651"/>
    </source>
</evidence>
<dbReference type="Proteomes" id="UP001153404">
    <property type="component" value="Unassembled WGS sequence"/>
</dbReference>
<dbReference type="Gene3D" id="1.10.3720.10">
    <property type="entry name" value="MetI-like"/>
    <property type="match status" value="1"/>
</dbReference>
<feature type="transmembrane region" description="Helical" evidence="7">
    <location>
        <begin position="159"/>
        <end position="178"/>
    </location>
</feature>
<dbReference type="PROSITE" id="PS50928">
    <property type="entry name" value="ABC_TM1"/>
    <property type="match status" value="1"/>
</dbReference>
<comment type="caution">
    <text evidence="9">The sequence shown here is derived from an EMBL/GenBank/DDBJ whole genome shotgun (WGS) entry which is preliminary data.</text>
</comment>
<dbReference type="SUPFAM" id="SSF161098">
    <property type="entry name" value="MetI-like"/>
    <property type="match status" value="1"/>
</dbReference>
<dbReference type="InterPro" id="IPR035906">
    <property type="entry name" value="MetI-like_sf"/>
</dbReference>
<keyword evidence="10" id="KW-1185">Reference proteome</keyword>
<gene>
    <name evidence="9" type="ORF">OMP40_35525</name>
</gene>
<dbReference type="Pfam" id="PF00528">
    <property type="entry name" value="BPD_transp_1"/>
    <property type="match status" value="1"/>
</dbReference>
<dbReference type="GO" id="GO:0005886">
    <property type="term" value="C:plasma membrane"/>
    <property type="evidence" value="ECO:0007669"/>
    <property type="project" value="UniProtKB-SubCell"/>
</dbReference>